<accession>A0A3P6EP48</accession>
<dbReference type="InterPro" id="IPR052929">
    <property type="entry name" value="RNase_H-like_EbsB-rel"/>
</dbReference>
<dbReference type="InterPro" id="IPR012337">
    <property type="entry name" value="RNaseH-like_sf"/>
</dbReference>
<dbReference type="EMBL" id="LR031877">
    <property type="protein sequence ID" value="VDD41588.1"/>
    <property type="molecule type" value="Genomic_DNA"/>
</dbReference>
<feature type="domain" description="RNase H type-1" evidence="1">
    <location>
        <begin position="2"/>
        <end position="71"/>
    </location>
</feature>
<dbReference type="GO" id="GO:0004523">
    <property type="term" value="F:RNA-DNA hybrid ribonuclease activity"/>
    <property type="evidence" value="ECO:0007669"/>
    <property type="project" value="InterPro"/>
</dbReference>
<gene>
    <name evidence="2" type="ORF">BOLC5T29135H</name>
</gene>
<reference evidence="2" key="1">
    <citation type="submission" date="2018-11" db="EMBL/GenBank/DDBJ databases">
        <authorList>
            <consortium name="Genoscope - CEA"/>
            <person name="William W."/>
        </authorList>
    </citation>
    <scope>NUCLEOTIDE SEQUENCE</scope>
</reference>
<dbReference type="SUPFAM" id="SSF53098">
    <property type="entry name" value="Ribonuclease H-like"/>
    <property type="match status" value="1"/>
</dbReference>
<protein>
    <recommendedName>
        <fullName evidence="1">RNase H type-1 domain-containing protein</fullName>
    </recommendedName>
</protein>
<dbReference type="Gene3D" id="3.30.420.10">
    <property type="entry name" value="Ribonuclease H-like superfamily/Ribonuclease H"/>
    <property type="match status" value="1"/>
</dbReference>
<dbReference type="PANTHER" id="PTHR47074:SF11">
    <property type="entry name" value="REVERSE TRANSCRIPTASE-LIKE PROTEIN"/>
    <property type="match status" value="1"/>
</dbReference>
<sequence length="82" mass="9031">MAKCIELGLDSVCFESDSSQLINAINEVKIPLEVYGVVSDIILLSSRFISVSFYWINRDVNAVADNLAKQCLVVAEAFMAET</sequence>
<evidence type="ECO:0000259" key="1">
    <source>
        <dbReference type="Pfam" id="PF13456"/>
    </source>
</evidence>
<dbReference type="AlphaFoldDB" id="A0A3P6EP48"/>
<dbReference type="InterPro" id="IPR036397">
    <property type="entry name" value="RNaseH_sf"/>
</dbReference>
<evidence type="ECO:0000313" key="2">
    <source>
        <dbReference type="EMBL" id="VDD41588.1"/>
    </source>
</evidence>
<dbReference type="InterPro" id="IPR044730">
    <property type="entry name" value="RNase_H-like_dom_plant"/>
</dbReference>
<dbReference type="GO" id="GO:0003676">
    <property type="term" value="F:nucleic acid binding"/>
    <property type="evidence" value="ECO:0007669"/>
    <property type="project" value="InterPro"/>
</dbReference>
<dbReference type="Pfam" id="PF13456">
    <property type="entry name" value="RVT_3"/>
    <property type="match status" value="1"/>
</dbReference>
<name>A0A3P6EP48_BRAOL</name>
<organism evidence="2">
    <name type="scientific">Brassica oleracea</name>
    <name type="common">Wild cabbage</name>
    <dbReference type="NCBI Taxonomy" id="3712"/>
    <lineage>
        <taxon>Eukaryota</taxon>
        <taxon>Viridiplantae</taxon>
        <taxon>Streptophyta</taxon>
        <taxon>Embryophyta</taxon>
        <taxon>Tracheophyta</taxon>
        <taxon>Spermatophyta</taxon>
        <taxon>Magnoliopsida</taxon>
        <taxon>eudicotyledons</taxon>
        <taxon>Gunneridae</taxon>
        <taxon>Pentapetalae</taxon>
        <taxon>rosids</taxon>
        <taxon>malvids</taxon>
        <taxon>Brassicales</taxon>
        <taxon>Brassicaceae</taxon>
        <taxon>Brassiceae</taxon>
        <taxon>Brassica</taxon>
    </lineage>
</organism>
<dbReference type="PANTHER" id="PTHR47074">
    <property type="entry name" value="BNAC02G40300D PROTEIN"/>
    <property type="match status" value="1"/>
</dbReference>
<proteinExistence type="predicted"/>
<dbReference type="CDD" id="cd06222">
    <property type="entry name" value="RNase_H_like"/>
    <property type="match status" value="1"/>
</dbReference>
<dbReference type="InterPro" id="IPR002156">
    <property type="entry name" value="RNaseH_domain"/>
</dbReference>